<dbReference type="Gene3D" id="1.10.10.1110">
    <property type="entry name" value="Methyltransferase PG1098, N-terminal domain"/>
    <property type="match status" value="1"/>
</dbReference>
<name>A0A506PJD9_9FLAO</name>
<dbReference type="OrthoDB" id="1000417at2"/>
<gene>
    <name evidence="3" type="ORF">FJ651_10405</name>
</gene>
<dbReference type="Pfam" id="PF22013">
    <property type="entry name" value="PG_1098_Fer"/>
    <property type="match status" value="1"/>
</dbReference>
<sequence length="397" mass="45425">MNRLILNTAVQDYIYKNLAKNHAEVALKGSPFPEVPIAQLLEQIVSKSKAQQKLPTWFQTENIYYPNKLNIEQTSSEITANYKAQLVSGDSLIDITGGFGVDSYYFSNNFKSVAHCEINQDLHEIAAHNFNVLNKTNIKTICSDGIKYIKSQDKNFDCIYADPSRRHNLKGKVFMLKDCEPDIPENLDILLNYAPTILIKTSPLLDINLALKELKHVMQIHAVAVDNEVKELLWLISKNNNNIVKVITANIKSNYTEYFEFNLHDENQLELSYSEPLTYLYEPNAAIMKSGAFKSIAVKLGVEKLDQHTHLYTSNNLVEFPGRVFKINQVVPFSKSTLKSLHINKANITTRNFPIDVKSLREKFKIEDGGERYLFFTTIFDNKKVVLICEKLSQERH</sequence>
<proteinExistence type="predicted"/>
<dbReference type="CDD" id="cd02440">
    <property type="entry name" value="AdoMet_MTases"/>
    <property type="match status" value="1"/>
</dbReference>
<dbReference type="InterPro" id="IPR054168">
    <property type="entry name" value="PG_1098_Fer"/>
</dbReference>
<keyword evidence="4" id="KW-1185">Reference proteome</keyword>
<dbReference type="AlphaFoldDB" id="A0A506PJD9"/>
<evidence type="ECO:0000313" key="3">
    <source>
        <dbReference type="EMBL" id="TPV33485.1"/>
    </source>
</evidence>
<dbReference type="InterPro" id="IPR041497">
    <property type="entry name" value="Thump-like"/>
</dbReference>
<protein>
    <submittedName>
        <fullName evidence="3">Class I SAM-dependent methyltransferase</fullName>
    </submittedName>
</protein>
<feature type="domain" description="THUMP-like" evidence="1">
    <location>
        <begin position="322"/>
        <end position="391"/>
    </location>
</feature>
<dbReference type="GO" id="GO:0032259">
    <property type="term" value="P:methylation"/>
    <property type="evidence" value="ECO:0007669"/>
    <property type="project" value="UniProtKB-KW"/>
</dbReference>
<keyword evidence="3" id="KW-0808">Transferase</keyword>
<dbReference type="InterPro" id="IPR029063">
    <property type="entry name" value="SAM-dependent_MTases_sf"/>
</dbReference>
<dbReference type="Proteomes" id="UP000317332">
    <property type="component" value="Unassembled WGS sequence"/>
</dbReference>
<dbReference type="SUPFAM" id="SSF53335">
    <property type="entry name" value="S-adenosyl-L-methionine-dependent methyltransferases"/>
    <property type="match status" value="1"/>
</dbReference>
<comment type="caution">
    <text evidence="3">The sequence shown here is derived from an EMBL/GenBank/DDBJ whole genome shotgun (WGS) entry which is preliminary data.</text>
</comment>
<keyword evidence="3" id="KW-0489">Methyltransferase</keyword>
<organism evidence="3 4">
    <name type="scientific">Paucihalobacter ruber</name>
    <dbReference type="NCBI Taxonomy" id="2567861"/>
    <lineage>
        <taxon>Bacteria</taxon>
        <taxon>Pseudomonadati</taxon>
        <taxon>Bacteroidota</taxon>
        <taxon>Flavobacteriia</taxon>
        <taxon>Flavobacteriales</taxon>
        <taxon>Flavobacteriaceae</taxon>
        <taxon>Paucihalobacter</taxon>
    </lineage>
</organism>
<feature type="domain" description="PG-1098 ferredoxin-like" evidence="2">
    <location>
        <begin position="279"/>
        <end position="321"/>
    </location>
</feature>
<evidence type="ECO:0000259" key="1">
    <source>
        <dbReference type="Pfam" id="PF18096"/>
    </source>
</evidence>
<dbReference type="EMBL" id="VHIQ01000004">
    <property type="protein sequence ID" value="TPV33485.1"/>
    <property type="molecule type" value="Genomic_DNA"/>
</dbReference>
<reference evidence="3 4" key="1">
    <citation type="submission" date="2019-06" db="EMBL/GenBank/DDBJ databases">
        <title>Flavobacteriaceae Paucihalobacterium erythroidium CWB-1, complete genome.</title>
        <authorList>
            <person name="Wu S."/>
        </authorList>
    </citation>
    <scope>NUCLEOTIDE SEQUENCE [LARGE SCALE GENOMIC DNA]</scope>
    <source>
        <strain evidence="3 4">CWB-1</strain>
    </source>
</reference>
<accession>A0A506PJD9</accession>
<evidence type="ECO:0000313" key="4">
    <source>
        <dbReference type="Proteomes" id="UP000317332"/>
    </source>
</evidence>
<dbReference type="Gene3D" id="3.40.50.150">
    <property type="entry name" value="Vaccinia Virus protein VP39"/>
    <property type="match status" value="1"/>
</dbReference>
<evidence type="ECO:0000259" key="2">
    <source>
        <dbReference type="Pfam" id="PF22013"/>
    </source>
</evidence>
<dbReference type="GO" id="GO:0008168">
    <property type="term" value="F:methyltransferase activity"/>
    <property type="evidence" value="ECO:0007669"/>
    <property type="project" value="UniProtKB-KW"/>
</dbReference>
<dbReference type="Pfam" id="PF18096">
    <property type="entry name" value="Thump_like"/>
    <property type="match status" value="1"/>
</dbReference>